<comment type="caution">
    <text evidence="1">The sequence shown here is derived from an EMBL/GenBank/DDBJ whole genome shotgun (WGS) entry which is preliminary data.</text>
</comment>
<protein>
    <submittedName>
        <fullName evidence="1">Uncharacterized protein</fullName>
    </submittedName>
</protein>
<accession>A0ABR1V4M0</accession>
<dbReference type="GeneID" id="92050252"/>
<dbReference type="EMBL" id="JAQQWN010000009">
    <property type="protein sequence ID" value="KAK8066131.1"/>
    <property type="molecule type" value="Genomic_DNA"/>
</dbReference>
<proteinExistence type="predicted"/>
<evidence type="ECO:0000313" key="2">
    <source>
        <dbReference type="Proteomes" id="UP001433268"/>
    </source>
</evidence>
<dbReference type="Proteomes" id="UP001433268">
    <property type="component" value="Unassembled WGS sequence"/>
</dbReference>
<name>A0ABR1V4M0_9PEZI</name>
<sequence length="59" mass="6144">MGGTEGTTSSSGDDGGRSGYDVTRAATVGASTKFEFFVAFGIMMGVDDLECVEELEIKI</sequence>
<dbReference type="RefSeq" id="XP_066662884.1">
    <property type="nucleotide sequence ID" value="XM_066817192.1"/>
</dbReference>
<evidence type="ECO:0000313" key="1">
    <source>
        <dbReference type="EMBL" id="KAK8066131.1"/>
    </source>
</evidence>
<keyword evidence="2" id="KW-1185">Reference proteome</keyword>
<organism evidence="1 2">
    <name type="scientific">Apiospora hydei</name>
    <dbReference type="NCBI Taxonomy" id="1337664"/>
    <lineage>
        <taxon>Eukaryota</taxon>
        <taxon>Fungi</taxon>
        <taxon>Dikarya</taxon>
        <taxon>Ascomycota</taxon>
        <taxon>Pezizomycotina</taxon>
        <taxon>Sordariomycetes</taxon>
        <taxon>Xylariomycetidae</taxon>
        <taxon>Amphisphaeriales</taxon>
        <taxon>Apiosporaceae</taxon>
        <taxon>Apiospora</taxon>
    </lineage>
</organism>
<gene>
    <name evidence="1" type="ORF">PG997_012878</name>
</gene>
<reference evidence="1 2" key="1">
    <citation type="submission" date="2023-01" db="EMBL/GenBank/DDBJ databases">
        <title>Analysis of 21 Apiospora genomes using comparative genomics revels a genus with tremendous synthesis potential of carbohydrate active enzymes and secondary metabolites.</title>
        <authorList>
            <person name="Sorensen T."/>
        </authorList>
    </citation>
    <scope>NUCLEOTIDE SEQUENCE [LARGE SCALE GENOMIC DNA]</scope>
    <source>
        <strain evidence="1 2">CBS 114990</strain>
    </source>
</reference>